<evidence type="ECO:0000313" key="2">
    <source>
        <dbReference type="EMBL" id="KAF0301385.1"/>
    </source>
</evidence>
<organism evidence="2 3">
    <name type="scientific">Amphibalanus amphitrite</name>
    <name type="common">Striped barnacle</name>
    <name type="synonym">Balanus amphitrite</name>
    <dbReference type="NCBI Taxonomy" id="1232801"/>
    <lineage>
        <taxon>Eukaryota</taxon>
        <taxon>Metazoa</taxon>
        <taxon>Ecdysozoa</taxon>
        <taxon>Arthropoda</taxon>
        <taxon>Crustacea</taxon>
        <taxon>Multicrustacea</taxon>
        <taxon>Cirripedia</taxon>
        <taxon>Thoracica</taxon>
        <taxon>Thoracicalcarea</taxon>
        <taxon>Balanomorpha</taxon>
        <taxon>Balanoidea</taxon>
        <taxon>Balanidae</taxon>
        <taxon>Amphibalaninae</taxon>
        <taxon>Amphibalanus</taxon>
    </lineage>
</organism>
<dbReference type="EMBL" id="VIIS01001170">
    <property type="protein sequence ID" value="KAF0301385.1"/>
    <property type="molecule type" value="Genomic_DNA"/>
</dbReference>
<comment type="caution">
    <text evidence="2">The sequence shown here is derived from an EMBL/GenBank/DDBJ whole genome shotgun (WGS) entry which is preliminary data.</text>
</comment>
<proteinExistence type="predicted"/>
<dbReference type="OrthoDB" id="6396737at2759"/>
<keyword evidence="1" id="KW-0732">Signal</keyword>
<name>A0A6A4W4V2_AMPAM</name>
<keyword evidence="3" id="KW-1185">Reference proteome</keyword>
<accession>A0A6A4W4V2</accession>
<gene>
    <name evidence="2" type="ORF">FJT64_003153</name>
</gene>
<reference evidence="2 3" key="1">
    <citation type="submission" date="2019-07" db="EMBL/GenBank/DDBJ databases">
        <title>Draft genome assembly of a fouling barnacle, Amphibalanus amphitrite (Darwin, 1854): The first reference genome for Thecostraca.</title>
        <authorList>
            <person name="Kim W."/>
        </authorList>
    </citation>
    <scope>NUCLEOTIDE SEQUENCE [LARGE SCALE GENOMIC DNA]</scope>
    <source>
        <strain evidence="2">SNU_AA5</strain>
        <tissue evidence="2">Soma without cirri and trophi</tissue>
    </source>
</reference>
<protein>
    <submittedName>
        <fullName evidence="2">Uncharacterized protein</fullName>
    </submittedName>
</protein>
<dbReference type="AlphaFoldDB" id="A0A6A4W4V2"/>
<evidence type="ECO:0000256" key="1">
    <source>
        <dbReference type="SAM" id="SignalP"/>
    </source>
</evidence>
<sequence length="376" mass="42554">MVIYRRLCRRTGRWHLRLLARLLAVLALVLVTGRLCGELPCGRSSPGRLRTADDVNIGLPDRGFPFESDSLNIVSLASSPHHLHTAPANVTSGDVPFRVTSGDVPFRVSGAETVSCWRRLEQQLGRRLHIVLIGDSRPRGLYHHLRTSWNLAAHTSHGSECLQHFVYKNRTDWCHYRSSSPHVDLRFFWNRLADAGLLKILESLRAECRSGTTSCAHLVLLSMGTHQLRVPESTHSRRLLHAVPGLEMAARALERLSNWGVQVLWKLSEPENFEMLGQMTDKSLNYAHVIYNAMVVDRLGQVAPSVRRWSSVLPPTENYIARCRLDPSWNSNPFSSPLRNCYDRLHYGGAVQEQYRSQLLRHLCPLETAGPAESIR</sequence>
<feature type="chain" id="PRO_5025629487" evidence="1">
    <location>
        <begin position="34"/>
        <end position="376"/>
    </location>
</feature>
<dbReference type="Proteomes" id="UP000440578">
    <property type="component" value="Unassembled WGS sequence"/>
</dbReference>
<feature type="signal peptide" evidence="1">
    <location>
        <begin position="1"/>
        <end position="33"/>
    </location>
</feature>
<evidence type="ECO:0000313" key="3">
    <source>
        <dbReference type="Proteomes" id="UP000440578"/>
    </source>
</evidence>